<keyword evidence="2" id="KW-1185">Reference proteome</keyword>
<evidence type="ECO:0000313" key="1">
    <source>
        <dbReference type="EMBL" id="ABS68861.1"/>
    </source>
</evidence>
<dbReference type="PIRSF" id="PIRSF029202">
    <property type="entry name" value="UCP029202"/>
    <property type="match status" value="1"/>
</dbReference>
<dbReference type="eggNOG" id="COG4834">
    <property type="taxonomic scope" value="Bacteria"/>
</dbReference>
<dbReference type="KEGG" id="xau:Xaut_3633"/>
<dbReference type="Pfam" id="PF09950">
    <property type="entry name" value="Major_capside"/>
    <property type="match status" value="1"/>
</dbReference>
<accession>A7ILG8</accession>
<gene>
    <name evidence="1" type="ordered locus">Xaut_3633</name>
</gene>
<reference evidence="1 2" key="1">
    <citation type="submission" date="2007-07" db="EMBL/GenBank/DDBJ databases">
        <title>Complete sequence of chromosome of Xanthobacter autotrophicus Py2.</title>
        <authorList>
            <consortium name="US DOE Joint Genome Institute"/>
            <person name="Copeland A."/>
            <person name="Lucas S."/>
            <person name="Lapidus A."/>
            <person name="Barry K."/>
            <person name="Glavina del Rio T."/>
            <person name="Hammon N."/>
            <person name="Israni S."/>
            <person name="Dalin E."/>
            <person name="Tice H."/>
            <person name="Pitluck S."/>
            <person name="Sims D."/>
            <person name="Brettin T."/>
            <person name="Bruce D."/>
            <person name="Detter J.C."/>
            <person name="Han C."/>
            <person name="Tapia R."/>
            <person name="Brainard J."/>
            <person name="Schmutz J."/>
            <person name="Larimer F."/>
            <person name="Land M."/>
            <person name="Hauser L."/>
            <person name="Kyrpides N."/>
            <person name="Kim E."/>
            <person name="Ensigns S.A."/>
            <person name="Richardson P."/>
        </authorList>
    </citation>
    <scope>NUCLEOTIDE SEQUENCE [LARGE SCALE GENOMIC DNA]</scope>
    <source>
        <strain evidence="2">ATCC BAA-1158 / Py2</strain>
    </source>
</reference>
<organism evidence="1 2">
    <name type="scientific">Xanthobacter autotrophicus (strain ATCC BAA-1158 / Py2)</name>
    <dbReference type="NCBI Taxonomy" id="78245"/>
    <lineage>
        <taxon>Bacteria</taxon>
        <taxon>Pseudomonadati</taxon>
        <taxon>Pseudomonadota</taxon>
        <taxon>Alphaproteobacteria</taxon>
        <taxon>Hyphomicrobiales</taxon>
        <taxon>Xanthobacteraceae</taxon>
        <taxon>Xanthobacter</taxon>
    </lineage>
</organism>
<protein>
    <submittedName>
        <fullName evidence="1">Putative bacteriophage protein</fullName>
    </submittedName>
</protein>
<dbReference type="AlphaFoldDB" id="A7ILG8"/>
<dbReference type="STRING" id="78245.Xaut_3633"/>
<dbReference type="Proteomes" id="UP000002417">
    <property type="component" value="Chromosome"/>
</dbReference>
<sequence length="353" mass="38267">MSFLSRDIAGPVTRVPAPYTSGNIRRYLRDGFMSYDRATYDSAGAFLIGELERLDPMIHEPLIATTWTRDIDLRTDVTMGDTSTSYTVSTFGAMGGAAPSGLSWASLEATARPRAVLDIGKVVSPLHLWSMDVAYTLPELESARLTGRPIDTQMLSALNRKNQMDTDQVVYIGDSSIGTTGLLNSASVTNVSNVAAGASSSMAWTSKTADEIRKDVNELLISVWAASGYVAPPTKLALSPTAFGYISTTIASSAANATILTFLKENNILTAEKGIPLDIVSVKWLDKANRSGASYDRMVAYSQQPEYVRFPFVPLIPATTQYEGIWVKVPYYGKLGQVEVVYPEVIGYRDGIA</sequence>
<proteinExistence type="predicted"/>
<dbReference type="HOGENOM" id="CLU_064455_0_0_5"/>
<dbReference type="OrthoDB" id="8437797at2"/>
<evidence type="ECO:0000313" key="2">
    <source>
        <dbReference type="Proteomes" id="UP000002417"/>
    </source>
</evidence>
<name>A7ILG8_XANP2</name>
<dbReference type="InterPro" id="IPR020049">
    <property type="entry name" value="Major_capsid-like"/>
</dbReference>
<dbReference type="EMBL" id="CP000781">
    <property type="protein sequence ID" value="ABS68861.1"/>
    <property type="molecule type" value="Genomic_DNA"/>
</dbReference>